<dbReference type="EnsemblPlants" id="AVESA.00010b.r2.3DG0568050.1">
    <property type="protein sequence ID" value="AVESA.00010b.r2.3DG0568050.1.CDS"/>
    <property type="gene ID" value="AVESA.00010b.r2.3DG0568050"/>
</dbReference>
<reference evidence="1" key="1">
    <citation type="submission" date="2021-05" db="EMBL/GenBank/DDBJ databases">
        <authorList>
            <person name="Scholz U."/>
            <person name="Mascher M."/>
            <person name="Fiebig A."/>
        </authorList>
    </citation>
    <scope>NUCLEOTIDE SEQUENCE [LARGE SCALE GENOMIC DNA]</scope>
</reference>
<dbReference type="Proteomes" id="UP001732700">
    <property type="component" value="Chromosome 3D"/>
</dbReference>
<reference evidence="1" key="2">
    <citation type="submission" date="2025-09" db="UniProtKB">
        <authorList>
            <consortium name="EnsemblPlants"/>
        </authorList>
    </citation>
    <scope>IDENTIFICATION</scope>
</reference>
<organism evidence="1 2">
    <name type="scientific">Avena sativa</name>
    <name type="common">Oat</name>
    <dbReference type="NCBI Taxonomy" id="4498"/>
    <lineage>
        <taxon>Eukaryota</taxon>
        <taxon>Viridiplantae</taxon>
        <taxon>Streptophyta</taxon>
        <taxon>Embryophyta</taxon>
        <taxon>Tracheophyta</taxon>
        <taxon>Spermatophyta</taxon>
        <taxon>Magnoliopsida</taxon>
        <taxon>Liliopsida</taxon>
        <taxon>Poales</taxon>
        <taxon>Poaceae</taxon>
        <taxon>BOP clade</taxon>
        <taxon>Pooideae</taxon>
        <taxon>Poodae</taxon>
        <taxon>Poeae</taxon>
        <taxon>Poeae Chloroplast Group 1 (Aveneae type)</taxon>
        <taxon>Aveninae</taxon>
        <taxon>Avena</taxon>
    </lineage>
</organism>
<protein>
    <submittedName>
        <fullName evidence="1">Uncharacterized protein</fullName>
    </submittedName>
</protein>
<sequence>MEIHMSSAQPSNRQEKKASDPDGGVVQVPDLPVPWRLELFMAASFGDHNRLQQLVSPAMASEEADDSALLAVTADNNSVLHVVATDGENDDYLDSAKVIHGKAKQLLLARNKHGNTPLHCAARAGNTGMVSRLIELGRGDGTAKAMVRARNEEGRTALHEAIGSDDMQTVHELMSEDKELARVDADDGTSPLFLAISLGHHRIARQLHQYDNHLSYSGSQGQNALHAAVLHNNWMTKDLLSWWSKEIINKLAEQRDLCENTPMHLAAAGEDPSLEIFLFAFVDKSLEINSFSFYYNIVPPKLLYKFFVWMRHPMILLAQAYPYSAFRPDKGGLFPVHVAASAGSLVPIIVLLYFFPLGCARLCNAQ</sequence>
<name>A0ACD5W4G5_AVESA</name>
<proteinExistence type="predicted"/>
<accession>A0ACD5W4G5</accession>
<keyword evidence="2" id="KW-1185">Reference proteome</keyword>
<evidence type="ECO:0000313" key="1">
    <source>
        <dbReference type="EnsemblPlants" id="AVESA.00010b.r2.3DG0568050.1.CDS"/>
    </source>
</evidence>
<evidence type="ECO:0000313" key="2">
    <source>
        <dbReference type="Proteomes" id="UP001732700"/>
    </source>
</evidence>